<sequence>MKAQSLRIFFKTLGPGLLFASTAIGVSHLVQSTRAGADYGFALLWAVMLANVLKFPFFEYGSRYAASAQQSLIDGYRDLGKGMLLLYGLITLGTMFFVTAAVGAVTAGFLHQLFGLEGIISIKVTTYLLFATCMLILLIGHYKALDRLIKIVGSVLLATTLLAFFSTLGRGPAADPFQWFDASILQISNPSFPFLIALMGWMPTAVDLSAWNSLWTLARRKESGYQSSLKEVLREFNIGYWISALLAPCFMLLGAYLIFGTDKVLAQGSAAFAGDIINLYTESIGDWSRWVISAAAFSIMFGTCIAVFDGYARSAQRVWQLVSPQNSKGEESSGIRTFQIVLIVVGLGALLVINQFGNSLRSLVDLATAISFLVAPIIAFANYKLVMGLKPEDRPGITMRWLSRLGLVFLSGFSLVYLYALFF</sequence>
<accession>A0A7H0VAD1</accession>
<dbReference type="KEGG" id="chyd:H4K34_09820"/>
<reference evidence="2 3" key="1">
    <citation type="submission" date="2020-08" db="EMBL/GenBank/DDBJ databases">
        <title>Croceimicrobium hydrocarbonivorans gen. nov., sp. nov., a novel marine bacterium isolated from a bacterial consortium that degrades polyethylene terephthalate.</title>
        <authorList>
            <person name="Liu R."/>
        </authorList>
    </citation>
    <scope>NUCLEOTIDE SEQUENCE [LARGE SCALE GENOMIC DNA]</scope>
    <source>
        <strain evidence="2 3">A20-9</strain>
    </source>
</reference>
<dbReference type="RefSeq" id="WP_210757246.1">
    <property type="nucleotide sequence ID" value="NZ_CP060139.1"/>
</dbReference>
<keyword evidence="1" id="KW-0472">Membrane</keyword>
<gene>
    <name evidence="2" type="ORF">H4K34_09820</name>
</gene>
<keyword evidence="3" id="KW-1185">Reference proteome</keyword>
<evidence type="ECO:0000313" key="3">
    <source>
        <dbReference type="Proteomes" id="UP000516305"/>
    </source>
</evidence>
<feature type="transmembrane region" description="Helical" evidence="1">
    <location>
        <begin position="119"/>
        <end position="139"/>
    </location>
</feature>
<evidence type="ECO:0000256" key="1">
    <source>
        <dbReference type="SAM" id="Phobius"/>
    </source>
</evidence>
<dbReference type="AlphaFoldDB" id="A0A7H0VAD1"/>
<feature type="transmembrane region" description="Helical" evidence="1">
    <location>
        <begin position="238"/>
        <end position="259"/>
    </location>
</feature>
<keyword evidence="1" id="KW-0812">Transmembrane</keyword>
<feature type="transmembrane region" description="Helical" evidence="1">
    <location>
        <begin position="151"/>
        <end position="171"/>
    </location>
</feature>
<feature type="transmembrane region" description="Helical" evidence="1">
    <location>
        <begin position="191"/>
        <end position="217"/>
    </location>
</feature>
<feature type="transmembrane region" description="Helical" evidence="1">
    <location>
        <begin position="82"/>
        <end position="107"/>
    </location>
</feature>
<feature type="transmembrane region" description="Helical" evidence="1">
    <location>
        <begin position="290"/>
        <end position="312"/>
    </location>
</feature>
<evidence type="ECO:0000313" key="2">
    <source>
        <dbReference type="EMBL" id="QNR22679.1"/>
    </source>
</evidence>
<organism evidence="2 3">
    <name type="scientific">Croceimicrobium hydrocarbonivorans</name>
    <dbReference type="NCBI Taxonomy" id="2761580"/>
    <lineage>
        <taxon>Bacteria</taxon>
        <taxon>Pseudomonadati</taxon>
        <taxon>Bacteroidota</taxon>
        <taxon>Flavobacteriia</taxon>
        <taxon>Flavobacteriales</taxon>
        <taxon>Owenweeksiaceae</taxon>
        <taxon>Croceimicrobium</taxon>
    </lineage>
</organism>
<feature type="transmembrane region" description="Helical" evidence="1">
    <location>
        <begin position="359"/>
        <end position="381"/>
    </location>
</feature>
<dbReference type="Proteomes" id="UP000516305">
    <property type="component" value="Chromosome"/>
</dbReference>
<dbReference type="EMBL" id="CP060139">
    <property type="protein sequence ID" value="QNR22679.1"/>
    <property type="molecule type" value="Genomic_DNA"/>
</dbReference>
<keyword evidence="1" id="KW-1133">Transmembrane helix</keyword>
<protein>
    <submittedName>
        <fullName evidence="2">Divalent metal cation transporter</fullName>
    </submittedName>
</protein>
<proteinExistence type="predicted"/>
<feature type="transmembrane region" description="Helical" evidence="1">
    <location>
        <begin position="401"/>
        <end position="422"/>
    </location>
</feature>
<name>A0A7H0VAD1_9FLAO</name>
<feature type="transmembrane region" description="Helical" evidence="1">
    <location>
        <begin position="333"/>
        <end position="353"/>
    </location>
</feature>
<feature type="transmembrane region" description="Helical" evidence="1">
    <location>
        <begin position="42"/>
        <end position="61"/>
    </location>
</feature>